<comment type="cofactor">
    <cofactor evidence="1 6">
        <name>Zn(2+)</name>
        <dbReference type="ChEBI" id="CHEBI:29105"/>
    </cofactor>
</comment>
<accession>A0A8G2EXT8</accession>
<dbReference type="InterPro" id="IPR013154">
    <property type="entry name" value="ADH-like_N"/>
</dbReference>
<reference evidence="9 10" key="1">
    <citation type="submission" date="2016-10" db="EMBL/GenBank/DDBJ databases">
        <authorList>
            <person name="Varghese N."/>
            <person name="Submissions S."/>
        </authorList>
    </citation>
    <scope>NUCLEOTIDE SEQUENCE [LARGE SCALE GENOMIC DNA]</scope>
    <source>
        <strain evidence="9 10">DSM 18839</strain>
    </source>
</reference>
<sequence length="378" mass="38953">MKMRASVLREIGAEMPYAKSVPLAIEEVELDPPGPGEMLVKIIGAGLCHSDLSVINGSRPRPLPVVLGHEGAGEVVEVGPGIRDIKAGDPVVFQFSASCGRCIRCLEGRPQICEAHAVARAKGDLMGGGKRLKDSTGAPINHQTGVSCFAEYAVVDRGSVVKIDSDIPLETAAIFGCAVMTGVGAALNAARVAPGDKVAVIGLGGVGFSAMLGAILGGAAQVIAVDINPAKLGLARQLGAHHTIDAREPDHVQQIKDLTGGGVDVSLEGAGVIPALKTGYDILKTGGQLVTVGLSPQGADFPIPAADLVSREIAVRGSYMGSCVPVRDIPKYLEAFRQGRLPVDRLIGEHVGFDGVNAGFDKLVSGEAVRQILTPHAA</sequence>
<dbReference type="Gene3D" id="3.40.50.720">
    <property type="entry name" value="NAD(P)-binding Rossmann-like Domain"/>
    <property type="match status" value="1"/>
</dbReference>
<dbReference type="FunFam" id="3.40.50.720:FF:000003">
    <property type="entry name" value="S-(hydroxymethyl)glutathione dehydrogenase"/>
    <property type="match status" value="1"/>
</dbReference>
<dbReference type="InterPro" id="IPR013149">
    <property type="entry name" value="ADH-like_C"/>
</dbReference>
<keyword evidence="10" id="KW-1185">Reference proteome</keyword>
<keyword evidence="7" id="KW-1133">Transmembrane helix</keyword>
<evidence type="ECO:0000256" key="6">
    <source>
        <dbReference type="RuleBase" id="RU361277"/>
    </source>
</evidence>
<dbReference type="GO" id="GO:0051903">
    <property type="term" value="F:S-(hydroxymethyl)glutathione dehydrogenase [NAD(P)+] activity"/>
    <property type="evidence" value="ECO:0007669"/>
    <property type="project" value="TreeGrafter"/>
</dbReference>
<proteinExistence type="inferred from homology"/>
<keyword evidence="2 6" id="KW-0479">Metal-binding</keyword>
<feature type="transmembrane region" description="Helical" evidence="7">
    <location>
        <begin position="199"/>
        <end position="224"/>
    </location>
</feature>
<dbReference type="Pfam" id="PF00107">
    <property type="entry name" value="ADH_zinc_N"/>
    <property type="match status" value="1"/>
</dbReference>
<evidence type="ECO:0000313" key="9">
    <source>
        <dbReference type="EMBL" id="SDF32011.1"/>
    </source>
</evidence>
<evidence type="ECO:0000256" key="4">
    <source>
        <dbReference type="ARBA" id="ARBA00023002"/>
    </source>
</evidence>
<evidence type="ECO:0000259" key="8">
    <source>
        <dbReference type="SMART" id="SM00829"/>
    </source>
</evidence>
<keyword evidence="5" id="KW-0520">NAD</keyword>
<dbReference type="PROSITE" id="PS00059">
    <property type="entry name" value="ADH_ZINC"/>
    <property type="match status" value="1"/>
</dbReference>
<keyword evidence="4" id="KW-0560">Oxidoreductase</keyword>
<evidence type="ECO:0000256" key="1">
    <source>
        <dbReference type="ARBA" id="ARBA00001947"/>
    </source>
</evidence>
<dbReference type="Proteomes" id="UP000198615">
    <property type="component" value="Unassembled WGS sequence"/>
</dbReference>
<dbReference type="GO" id="GO:0005829">
    <property type="term" value="C:cytosol"/>
    <property type="evidence" value="ECO:0007669"/>
    <property type="project" value="TreeGrafter"/>
</dbReference>
<dbReference type="InterPro" id="IPR002328">
    <property type="entry name" value="ADH_Zn_CS"/>
</dbReference>
<dbReference type="PANTHER" id="PTHR43880:SF12">
    <property type="entry name" value="ALCOHOL DEHYDROGENASE CLASS-3"/>
    <property type="match status" value="1"/>
</dbReference>
<keyword evidence="7" id="KW-0472">Membrane</keyword>
<dbReference type="InterPro" id="IPR020843">
    <property type="entry name" value="ER"/>
</dbReference>
<dbReference type="Pfam" id="PF08240">
    <property type="entry name" value="ADH_N"/>
    <property type="match status" value="1"/>
</dbReference>
<dbReference type="CDD" id="cd08281">
    <property type="entry name" value="liver_ADH_like1"/>
    <property type="match status" value="1"/>
</dbReference>
<comment type="caution">
    <text evidence="9">The sequence shown here is derived from an EMBL/GenBank/DDBJ whole genome shotgun (WGS) entry which is preliminary data.</text>
</comment>
<dbReference type="GO" id="GO:0046294">
    <property type="term" value="P:formaldehyde catabolic process"/>
    <property type="evidence" value="ECO:0007669"/>
    <property type="project" value="TreeGrafter"/>
</dbReference>
<protein>
    <submittedName>
        <fullName evidence="9">Alcohol dehydrogenase</fullName>
    </submittedName>
</protein>
<dbReference type="SUPFAM" id="SSF50129">
    <property type="entry name" value="GroES-like"/>
    <property type="match status" value="2"/>
</dbReference>
<dbReference type="PANTHER" id="PTHR43880">
    <property type="entry name" value="ALCOHOL DEHYDROGENASE"/>
    <property type="match status" value="1"/>
</dbReference>
<organism evidence="9 10">
    <name type="scientific">Thalassobaculum litoreum DSM 18839</name>
    <dbReference type="NCBI Taxonomy" id="1123362"/>
    <lineage>
        <taxon>Bacteria</taxon>
        <taxon>Pseudomonadati</taxon>
        <taxon>Pseudomonadota</taxon>
        <taxon>Alphaproteobacteria</taxon>
        <taxon>Rhodospirillales</taxon>
        <taxon>Thalassobaculaceae</taxon>
        <taxon>Thalassobaculum</taxon>
    </lineage>
</organism>
<dbReference type="SUPFAM" id="SSF51735">
    <property type="entry name" value="NAD(P)-binding Rossmann-fold domains"/>
    <property type="match status" value="1"/>
</dbReference>
<evidence type="ECO:0000256" key="3">
    <source>
        <dbReference type="ARBA" id="ARBA00022833"/>
    </source>
</evidence>
<dbReference type="InterPro" id="IPR011032">
    <property type="entry name" value="GroES-like_sf"/>
</dbReference>
<comment type="similarity">
    <text evidence="6">Belongs to the zinc-containing alcohol dehydrogenase family.</text>
</comment>
<evidence type="ECO:0000256" key="5">
    <source>
        <dbReference type="ARBA" id="ARBA00023027"/>
    </source>
</evidence>
<dbReference type="AlphaFoldDB" id="A0A8G2EXT8"/>
<dbReference type="GO" id="GO:0008270">
    <property type="term" value="F:zinc ion binding"/>
    <property type="evidence" value="ECO:0007669"/>
    <property type="project" value="InterPro"/>
</dbReference>
<gene>
    <name evidence="9" type="ORF">SAMN05660686_01029</name>
</gene>
<evidence type="ECO:0000313" key="10">
    <source>
        <dbReference type="Proteomes" id="UP000198615"/>
    </source>
</evidence>
<dbReference type="SMART" id="SM00829">
    <property type="entry name" value="PKS_ER"/>
    <property type="match status" value="1"/>
</dbReference>
<dbReference type="RefSeq" id="WP_175474100.1">
    <property type="nucleotide sequence ID" value="NZ_FNBW01000002.1"/>
</dbReference>
<dbReference type="Gene3D" id="3.90.180.10">
    <property type="entry name" value="Medium-chain alcohol dehydrogenases, catalytic domain"/>
    <property type="match status" value="1"/>
</dbReference>
<dbReference type="InterPro" id="IPR036291">
    <property type="entry name" value="NAD(P)-bd_dom_sf"/>
</dbReference>
<evidence type="ECO:0000256" key="7">
    <source>
        <dbReference type="SAM" id="Phobius"/>
    </source>
</evidence>
<keyword evidence="7" id="KW-0812">Transmembrane</keyword>
<dbReference type="EMBL" id="FNBW01000002">
    <property type="protein sequence ID" value="SDF32011.1"/>
    <property type="molecule type" value="Genomic_DNA"/>
</dbReference>
<evidence type="ECO:0000256" key="2">
    <source>
        <dbReference type="ARBA" id="ARBA00022723"/>
    </source>
</evidence>
<feature type="domain" description="Enoyl reductase (ER)" evidence="8">
    <location>
        <begin position="20"/>
        <end position="343"/>
    </location>
</feature>
<keyword evidence="3 6" id="KW-0862">Zinc</keyword>
<name>A0A8G2EXT8_9PROT</name>